<dbReference type="Pfam" id="PF14520">
    <property type="entry name" value="HHH_5"/>
    <property type="match status" value="1"/>
</dbReference>
<sequence length="194" mass="21779">MISFIKGEVQNKTTTAKESYIDILTSGGVGYKICIPSTYLTPRLGEEYSLFTHFHVREDTQALYGFQTEEEREFFEQLIQVSGVGPKIGMAILSTYSRKELEMIIEEGDAKSLSKTPGLGMKRAQKVIIELRGIIDLTKESTEDSLILKDLKDALKALGFDSKAIKEKAELAEKILLKEKDIDIGELIKKVIKE</sequence>
<dbReference type="GO" id="GO:0000400">
    <property type="term" value="F:four-way junction DNA binding"/>
    <property type="evidence" value="ECO:0007669"/>
    <property type="project" value="UniProtKB-UniRule"/>
</dbReference>
<name>A0A832Q7D0_9BACT</name>
<keyword evidence="8" id="KW-0378">Hydrolase</keyword>
<dbReference type="GO" id="GO:0016787">
    <property type="term" value="F:hydrolase activity"/>
    <property type="evidence" value="ECO:0007669"/>
    <property type="project" value="UniProtKB-KW"/>
</dbReference>
<dbReference type="InterPro" id="IPR011114">
    <property type="entry name" value="RuvA_C"/>
</dbReference>
<dbReference type="NCBIfam" id="TIGR00084">
    <property type="entry name" value="ruvA"/>
    <property type="match status" value="1"/>
</dbReference>
<evidence type="ECO:0000256" key="2">
    <source>
        <dbReference type="ARBA" id="ARBA00022763"/>
    </source>
</evidence>
<dbReference type="InterPro" id="IPR013849">
    <property type="entry name" value="DNA_helicase_Holl-junc_RuvA_I"/>
</dbReference>
<comment type="similarity">
    <text evidence="6">Belongs to the RuvA family.</text>
</comment>
<dbReference type="GO" id="GO:0009378">
    <property type="term" value="F:four-way junction helicase activity"/>
    <property type="evidence" value="ECO:0007669"/>
    <property type="project" value="InterPro"/>
</dbReference>
<reference evidence="8 9" key="1">
    <citation type="journal article" date="2020" name="Biotechnol. Biofuels">
        <title>New insights from the biogas microbiome by comprehensive genome-resolved metagenomics of nearly 1600 species originating from multiple anaerobic digesters.</title>
        <authorList>
            <person name="Campanaro S."/>
            <person name="Treu L."/>
            <person name="Rodriguez-R L.M."/>
            <person name="Kovalovszki A."/>
            <person name="Ziels R.M."/>
            <person name="Maus I."/>
            <person name="Zhu X."/>
            <person name="Kougias P.G."/>
            <person name="Basile A."/>
            <person name="Luo G."/>
            <person name="Schluter A."/>
            <person name="Konstantinidis K.T."/>
            <person name="Angelidaki I."/>
        </authorList>
    </citation>
    <scope>NUCLEOTIDE SEQUENCE [LARGE SCALE GENOMIC DNA]</scope>
    <source>
        <strain evidence="8">AS05jafATM_89</strain>
    </source>
</reference>
<comment type="caution">
    <text evidence="8">The sequence shown here is derived from an EMBL/GenBank/DDBJ whole genome shotgun (WGS) entry which is preliminary data.</text>
</comment>
<dbReference type="SUPFAM" id="SSF47781">
    <property type="entry name" value="RuvA domain 2-like"/>
    <property type="match status" value="1"/>
</dbReference>
<evidence type="ECO:0000313" key="8">
    <source>
        <dbReference type="EMBL" id="HHX99119.1"/>
    </source>
</evidence>
<comment type="function">
    <text evidence="6">The RuvA-RuvB-RuvC complex processes Holliday junction (HJ) DNA during genetic recombination and DNA repair, while the RuvA-RuvB complex plays an important role in the rescue of blocked DNA replication forks via replication fork reversal (RFR). RuvA specifically binds to HJ cruciform DNA, conferring on it an open structure. The RuvB hexamer acts as an ATP-dependent pump, pulling dsDNA into and through the RuvAB complex. HJ branch migration allows RuvC to scan DNA until it finds its consensus sequence, where it cleaves and resolves the cruciform DNA.</text>
</comment>
<dbReference type="AlphaFoldDB" id="A0A832Q7D0"/>
<dbReference type="InterPro" id="IPR012340">
    <property type="entry name" value="NA-bd_OB-fold"/>
</dbReference>
<dbReference type="GO" id="GO:0048476">
    <property type="term" value="C:Holliday junction resolvase complex"/>
    <property type="evidence" value="ECO:0007669"/>
    <property type="project" value="UniProtKB-UniRule"/>
</dbReference>
<evidence type="ECO:0000256" key="4">
    <source>
        <dbReference type="ARBA" id="ARBA00023172"/>
    </source>
</evidence>
<keyword evidence="1 6" id="KW-0963">Cytoplasm</keyword>
<dbReference type="InterPro" id="IPR010994">
    <property type="entry name" value="RuvA_2-like"/>
</dbReference>
<organism evidence="8 9">
    <name type="scientific">Candidatus Dojkabacteria bacterium</name>
    <dbReference type="NCBI Taxonomy" id="2099670"/>
    <lineage>
        <taxon>Bacteria</taxon>
        <taxon>Candidatus Dojkabacteria</taxon>
    </lineage>
</organism>
<feature type="domain" description="Helix-hairpin-helix DNA-binding motif class 1" evidence="7">
    <location>
        <begin position="76"/>
        <end position="95"/>
    </location>
</feature>
<evidence type="ECO:0000256" key="5">
    <source>
        <dbReference type="ARBA" id="ARBA00023204"/>
    </source>
</evidence>
<dbReference type="GO" id="GO:0006281">
    <property type="term" value="P:DNA repair"/>
    <property type="evidence" value="ECO:0007669"/>
    <property type="project" value="UniProtKB-UniRule"/>
</dbReference>
<keyword evidence="5 6" id="KW-0234">DNA repair</keyword>
<dbReference type="CDD" id="cd14332">
    <property type="entry name" value="UBA_RuvA_C"/>
    <property type="match status" value="1"/>
</dbReference>
<comment type="subcellular location">
    <subcellularLocation>
        <location evidence="6">Cytoplasm</location>
    </subcellularLocation>
</comment>
<dbReference type="GO" id="GO:0006310">
    <property type="term" value="P:DNA recombination"/>
    <property type="evidence" value="ECO:0007669"/>
    <property type="project" value="UniProtKB-UniRule"/>
</dbReference>
<keyword evidence="4 6" id="KW-0233">DNA recombination</keyword>
<comment type="subunit">
    <text evidence="6">Homotetramer. Forms an RuvA(8)-RuvB(12)-Holliday junction (HJ) complex. HJ DNA is sandwiched between 2 RuvA tetramers; dsDNA enters through RuvA and exits via RuvB. An RuvB hexamer assembles on each DNA strand where it exits the tetramer. Each RuvB hexamer is contacted by two RuvA subunits (via domain III) on 2 adjacent RuvB subunits; this complex drives branch migration. In the full resolvosome a probable DNA-RuvA(4)-RuvB(12)-RuvC(2) complex forms which resolves the HJ.</text>
</comment>
<comment type="domain">
    <text evidence="6">Has three domains with a flexible linker between the domains II and III and assumes an 'L' shape. Domain III is highly mobile and contacts RuvB.</text>
</comment>
<proteinExistence type="inferred from homology"/>
<dbReference type="GO" id="GO:0005737">
    <property type="term" value="C:cytoplasm"/>
    <property type="evidence" value="ECO:0007669"/>
    <property type="project" value="UniProtKB-SubCell"/>
</dbReference>
<dbReference type="Pfam" id="PF01330">
    <property type="entry name" value="RuvA_N"/>
    <property type="match status" value="1"/>
</dbReference>
<evidence type="ECO:0000256" key="3">
    <source>
        <dbReference type="ARBA" id="ARBA00023125"/>
    </source>
</evidence>
<keyword evidence="3 6" id="KW-0238">DNA-binding</keyword>
<accession>A0A832Q7D0</accession>
<protein>
    <recommendedName>
        <fullName evidence="6">Holliday junction branch migration complex subunit RuvA</fullName>
    </recommendedName>
</protein>
<dbReference type="SMART" id="SM00278">
    <property type="entry name" value="HhH1"/>
    <property type="match status" value="2"/>
</dbReference>
<keyword evidence="2 6" id="KW-0227">DNA damage</keyword>
<dbReference type="GO" id="GO:0005524">
    <property type="term" value="F:ATP binding"/>
    <property type="evidence" value="ECO:0007669"/>
    <property type="project" value="InterPro"/>
</dbReference>
<dbReference type="SUPFAM" id="SSF50249">
    <property type="entry name" value="Nucleic acid-binding proteins"/>
    <property type="match status" value="1"/>
</dbReference>
<feature type="region of interest" description="Domain III" evidence="6">
    <location>
        <begin position="148"/>
        <end position="194"/>
    </location>
</feature>
<evidence type="ECO:0000256" key="1">
    <source>
        <dbReference type="ARBA" id="ARBA00022490"/>
    </source>
</evidence>
<gene>
    <name evidence="6 8" type="primary">ruvA</name>
    <name evidence="8" type="ORF">GX533_00305</name>
</gene>
<dbReference type="Proteomes" id="UP000576550">
    <property type="component" value="Unassembled WGS sequence"/>
</dbReference>
<dbReference type="InterPro" id="IPR003583">
    <property type="entry name" value="Hlx-hairpin-Hlx_DNA-bd_motif"/>
</dbReference>
<dbReference type="Gene3D" id="2.40.50.140">
    <property type="entry name" value="Nucleic acid-binding proteins"/>
    <property type="match status" value="1"/>
</dbReference>
<dbReference type="InterPro" id="IPR000085">
    <property type="entry name" value="RuvA"/>
</dbReference>
<feature type="domain" description="Helix-hairpin-helix DNA-binding motif class 1" evidence="7">
    <location>
        <begin position="111"/>
        <end position="130"/>
    </location>
</feature>
<comment type="caution">
    <text evidence="6">Lacks conserved residue(s) required for the propagation of feature annotation.</text>
</comment>
<evidence type="ECO:0000259" key="7">
    <source>
        <dbReference type="SMART" id="SM00278"/>
    </source>
</evidence>
<dbReference type="Gene3D" id="1.10.150.20">
    <property type="entry name" value="5' to 3' exonuclease, C-terminal subdomain"/>
    <property type="match status" value="1"/>
</dbReference>
<dbReference type="HAMAP" id="MF_00031">
    <property type="entry name" value="DNA_HJ_migration_RuvA"/>
    <property type="match status" value="1"/>
</dbReference>
<dbReference type="EMBL" id="DUTP01000001">
    <property type="protein sequence ID" value="HHX99119.1"/>
    <property type="molecule type" value="Genomic_DNA"/>
</dbReference>
<evidence type="ECO:0000256" key="6">
    <source>
        <dbReference type="HAMAP-Rule" id="MF_00031"/>
    </source>
</evidence>
<evidence type="ECO:0000313" key="9">
    <source>
        <dbReference type="Proteomes" id="UP000576550"/>
    </source>
</evidence>
<dbReference type="GO" id="GO:0009379">
    <property type="term" value="C:Holliday junction helicase complex"/>
    <property type="evidence" value="ECO:0007669"/>
    <property type="project" value="InterPro"/>
</dbReference>